<evidence type="ECO:0000313" key="3">
    <source>
        <dbReference type="Proteomes" id="UP000482960"/>
    </source>
</evidence>
<keyword evidence="3" id="KW-1185">Reference proteome</keyword>
<accession>A0A6V8LHK0</accession>
<gene>
    <name evidence="2" type="ORF">Prum_087220</name>
</gene>
<evidence type="ECO:0000313" key="2">
    <source>
        <dbReference type="EMBL" id="GFJ95080.1"/>
    </source>
</evidence>
<sequence>MIIVTQAAEPRTAIAAAARRAVRADGRRNRRPESFVICCAPQNGGGWVLIGACGRHGPGCHSARPVVLAHNPSEPPAGFGRAGPDHAQITEGFR</sequence>
<organism evidence="2 3">
    <name type="scientific">Phytohabitans rumicis</name>
    <dbReference type="NCBI Taxonomy" id="1076125"/>
    <lineage>
        <taxon>Bacteria</taxon>
        <taxon>Bacillati</taxon>
        <taxon>Actinomycetota</taxon>
        <taxon>Actinomycetes</taxon>
        <taxon>Micromonosporales</taxon>
        <taxon>Micromonosporaceae</taxon>
    </lineage>
</organism>
<dbReference type="EMBL" id="BLPG01000001">
    <property type="protein sequence ID" value="GFJ95080.1"/>
    <property type="molecule type" value="Genomic_DNA"/>
</dbReference>
<dbReference type="AlphaFoldDB" id="A0A6V8LHK0"/>
<dbReference type="Proteomes" id="UP000482960">
    <property type="component" value="Unassembled WGS sequence"/>
</dbReference>
<feature type="region of interest" description="Disordered" evidence="1">
    <location>
        <begin position="71"/>
        <end position="94"/>
    </location>
</feature>
<name>A0A6V8LHK0_9ACTN</name>
<proteinExistence type="predicted"/>
<protein>
    <submittedName>
        <fullName evidence="2">Uncharacterized protein</fullName>
    </submittedName>
</protein>
<comment type="caution">
    <text evidence="2">The sequence shown here is derived from an EMBL/GenBank/DDBJ whole genome shotgun (WGS) entry which is preliminary data.</text>
</comment>
<evidence type="ECO:0000256" key="1">
    <source>
        <dbReference type="SAM" id="MobiDB-lite"/>
    </source>
</evidence>
<reference evidence="2 3" key="2">
    <citation type="submission" date="2020-03" db="EMBL/GenBank/DDBJ databases">
        <authorList>
            <person name="Ichikawa N."/>
            <person name="Kimura A."/>
            <person name="Kitahashi Y."/>
            <person name="Uohara A."/>
        </authorList>
    </citation>
    <scope>NUCLEOTIDE SEQUENCE [LARGE SCALE GENOMIC DNA]</scope>
    <source>
        <strain evidence="2 3">NBRC 108638</strain>
    </source>
</reference>
<reference evidence="2 3" key="1">
    <citation type="submission" date="2020-03" db="EMBL/GenBank/DDBJ databases">
        <title>Whole genome shotgun sequence of Phytohabitans rumicis NBRC 108638.</title>
        <authorList>
            <person name="Komaki H."/>
            <person name="Tamura T."/>
        </authorList>
    </citation>
    <scope>NUCLEOTIDE SEQUENCE [LARGE SCALE GENOMIC DNA]</scope>
    <source>
        <strain evidence="2 3">NBRC 108638</strain>
    </source>
</reference>